<reference evidence="1 2" key="1">
    <citation type="submission" date="2016-10" db="EMBL/GenBank/DDBJ databases">
        <authorList>
            <person name="de Groot N.N."/>
        </authorList>
    </citation>
    <scope>NUCLEOTIDE SEQUENCE [LARGE SCALE GENOMIC DNA]</scope>
    <source>
        <strain>GEY</strain>
        <strain evidence="2">DSM 9560</strain>
    </source>
</reference>
<sequence length="43" mass="5294">MKKIISMLQISNFLMNQKYSTYFYLEKPKYLFLFSKKATHQKI</sequence>
<organism evidence="1 2">
    <name type="scientific">Thermoflexibacter ruber</name>
    <dbReference type="NCBI Taxonomy" id="1003"/>
    <lineage>
        <taxon>Bacteria</taxon>
        <taxon>Pseudomonadati</taxon>
        <taxon>Bacteroidota</taxon>
        <taxon>Cytophagia</taxon>
        <taxon>Cytophagales</taxon>
        <taxon>Thermoflexibacteraceae</taxon>
        <taxon>Thermoflexibacter</taxon>
    </lineage>
</organism>
<proteinExistence type="predicted"/>
<protein>
    <submittedName>
        <fullName evidence="1">Uncharacterized protein</fullName>
    </submittedName>
</protein>
<dbReference type="Proteomes" id="UP000199513">
    <property type="component" value="Unassembled WGS sequence"/>
</dbReference>
<dbReference type="STRING" id="1003.SAMN04488541_101731"/>
<keyword evidence="2" id="KW-1185">Reference proteome</keyword>
<evidence type="ECO:0000313" key="2">
    <source>
        <dbReference type="Proteomes" id="UP000199513"/>
    </source>
</evidence>
<evidence type="ECO:0000313" key="1">
    <source>
        <dbReference type="EMBL" id="SFF13749.1"/>
    </source>
</evidence>
<gene>
    <name evidence="1" type="ORF">SAMN04488541_101731</name>
</gene>
<dbReference type="AlphaFoldDB" id="A0A1I2G9A1"/>
<dbReference type="EMBL" id="FONY01000017">
    <property type="protein sequence ID" value="SFF13749.1"/>
    <property type="molecule type" value="Genomic_DNA"/>
</dbReference>
<accession>A0A1I2G9A1</accession>
<name>A0A1I2G9A1_9BACT</name>